<keyword evidence="16" id="KW-1185">Reference proteome</keyword>
<feature type="transmembrane region" description="Helical" evidence="14">
    <location>
        <begin position="239"/>
        <end position="258"/>
    </location>
</feature>
<name>A0AAE3HNX9_9GAMM</name>
<organism evidence="15 16">
    <name type="scientific">Methylohalomonas lacus</name>
    <dbReference type="NCBI Taxonomy" id="398773"/>
    <lineage>
        <taxon>Bacteria</taxon>
        <taxon>Pseudomonadati</taxon>
        <taxon>Pseudomonadota</taxon>
        <taxon>Gammaproteobacteria</taxon>
        <taxon>Methylohalomonadales</taxon>
        <taxon>Methylohalomonadaceae</taxon>
        <taxon>Methylohalomonas</taxon>
    </lineage>
</organism>
<evidence type="ECO:0000313" key="15">
    <source>
        <dbReference type="EMBL" id="MCS3904108.1"/>
    </source>
</evidence>
<dbReference type="InterPro" id="IPR004772">
    <property type="entry name" value="TrkH"/>
</dbReference>
<evidence type="ECO:0000256" key="14">
    <source>
        <dbReference type="SAM" id="Phobius"/>
    </source>
</evidence>
<evidence type="ECO:0000256" key="11">
    <source>
        <dbReference type="ARBA" id="ARBA00023136"/>
    </source>
</evidence>
<keyword evidence="4 12" id="KW-1003">Cell membrane</keyword>
<dbReference type="PIRSF" id="PIRSF006247">
    <property type="entry name" value="TrkH"/>
    <property type="match status" value="1"/>
</dbReference>
<dbReference type="AlphaFoldDB" id="A0AAE3HNX9"/>
<evidence type="ECO:0000256" key="10">
    <source>
        <dbReference type="ARBA" id="ARBA00023065"/>
    </source>
</evidence>
<keyword evidence="10 12" id="KW-0406">Ion transport</keyword>
<feature type="transmembrane region" description="Helical" evidence="14">
    <location>
        <begin position="180"/>
        <end position="201"/>
    </location>
</feature>
<feature type="transmembrane region" description="Helical" evidence="14">
    <location>
        <begin position="69"/>
        <end position="90"/>
    </location>
</feature>
<gene>
    <name evidence="15" type="ORF">J2T55_002141</name>
</gene>
<dbReference type="PANTHER" id="PTHR32024">
    <property type="entry name" value="TRK SYSTEM POTASSIUM UPTAKE PROTEIN TRKG-RELATED"/>
    <property type="match status" value="1"/>
</dbReference>
<feature type="binding site" evidence="13">
    <location>
        <position position="434"/>
    </location>
    <ligand>
        <name>K(+)</name>
        <dbReference type="ChEBI" id="CHEBI:29103"/>
    </ligand>
</feature>
<sequence>MNYRAIAYILGLCLLLFSATLLPNVFVSLAVDDGEAIHFIESLLLLAGAGVILWGFNRTSIENLRGRDGFLIVSLFWVVLGGLGALPLVLGAHLSVTDAVFEAVSGFTTTGATVMSGLDSLPLSLQLYRQQLQWYGGIGVIVFAVAILPMLGVGGMQLYKAETPGPVKDEKLTPRIAHTAQFLITLYIGMTVLCALAYWYAGMSLFDAIAHSFTTVSTGGFSNHDASIGYFDSPLIESIAIVFMLLGGISFSIHYLVWRSWNPLRYVADTQTRTFVSIAMTLAVMIAVFLYSYGYTDDANHAMRLAAFEVVSVITSTGYGIDDFNLWPAGMPVLLIFISFFGGCAGSTAGGMKIIRILILFRESMRQIRMLVHPRIVRPLKIGNRVVQPEIINAVRGFISAYVIIFVGLMLVLLADGVDMVTAYGAIASCMNNLGPGLGNVGTTFTSLSDFSTWVCTFAMLLGRLEIFTLLVIFTPMFWTK</sequence>
<keyword evidence="6 12" id="KW-0633">Potassium transport</keyword>
<feature type="binding site" evidence="13">
    <location>
        <position position="317"/>
    </location>
    <ligand>
        <name>K(+)</name>
        <dbReference type="ChEBI" id="CHEBI:29103"/>
    </ligand>
</feature>
<evidence type="ECO:0000256" key="13">
    <source>
        <dbReference type="PIRSR" id="PIRSR006247-1"/>
    </source>
</evidence>
<reference evidence="15" key="1">
    <citation type="submission" date="2022-08" db="EMBL/GenBank/DDBJ databases">
        <title>Genomic Encyclopedia of Type Strains, Phase III (KMG-III): the genomes of soil and plant-associated and newly described type strains.</title>
        <authorList>
            <person name="Whitman W."/>
        </authorList>
    </citation>
    <scope>NUCLEOTIDE SEQUENCE</scope>
    <source>
        <strain evidence="15">HMT 1</strain>
    </source>
</reference>
<dbReference type="InterPro" id="IPR003445">
    <property type="entry name" value="Cat_transpt"/>
</dbReference>
<evidence type="ECO:0000256" key="5">
    <source>
        <dbReference type="ARBA" id="ARBA00022519"/>
    </source>
</evidence>
<evidence type="ECO:0000313" key="16">
    <source>
        <dbReference type="Proteomes" id="UP001204445"/>
    </source>
</evidence>
<comment type="caution">
    <text evidence="15">The sequence shown here is derived from an EMBL/GenBank/DDBJ whole genome shotgun (WGS) entry which is preliminary data.</text>
</comment>
<feature type="transmembrane region" description="Helical" evidence="14">
    <location>
        <begin position="394"/>
        <end position="415"/>
    </location>
</feature>
<evidence type="ECO:0000256" key="4">
    <source>
        <dbReference type="ARBA" id="ARBA00022475"/>
    </source>
</evidence>
<feature type="transmembrane region" description="Helical" evidence="14">
    <location>
        <begin position="7"/>
        <end position="30"/>
    </location>
</feature>
<evidence type="ECO:0000256" key="6">
    <source>
        <dbReference type="ARBA" id="ARBA00022538"/>
    </source>
</evidence>
<keyword evidence="5 12" id="KW-0997">Cell inner membrane</keyword>
<dbReference type="RefSeq" id="WP_259056384.1">
    <property type="nucleotide sequence ID" value="NZ_JANUCT010000016.1"/>
</dbReference>
<keyword evidence="9 14" id="KW-1133">Transmembrane helix</keyword>
<dbReference type="PANTHER" id="PTHR32024:SF2">
    <property type="entry name" value="TRK SYSTEM POTASSIUM UPTAKE PROTEIN TRKG-RELATED"/>
    <property type="match status" value="1"/>
</dbReference>
<evidence type="ECO:0000256" key="2">
    <source>
        <dbReference type="ARBA" id="ARBA00009137"/>
    </source>
</evidence>
<comment type="function">
    <text evidence="12">Low-affinity potassium transport system. Interacts with Trk system potassium uptake protein TrkA.</text>
</comment>
<keyword evidence="13" id="KW-0479">Metal-binding</keyword>
<dbReference type="Pfam" id="PF02386">
    <property type="entry name" value="TrkH"/>
    <property type="match status" value="1"/>
</dbReference>
<accession>A0AAE3HNX9</accession>
<dbReference type="GO" id="GO:0015379">
    <property type="term" value="F:potassium:chloride symporter activity"/>
    <property type="evidence" value="ECO:0007669"/>
    <property type="project" value="InterPro"/>
</dbReference>
<feature type="transmembrane region" description="Helical" evidence="14">
    <location>
        <begin position="134"/>
        <end position="159"/>
    </location>
</feature>
<evidence type="ECO:0000256" key="8">
    <source>
        <dbReference type="ARBA" id="ARBA00022958"/>
    </source>
</evidence>
<dbReference type="GO" id="GO:0005886">
    <property type="term" value="C:plasma membrane"/>
    <property type="evidence" value="ECO:0007669"/>
    <property type="project" value="UniProtKB-SubCell"/>
</dbReference>
<keyword evidence="11 12" id="KW-0472">Membrane</keyword>
<proteinExistence type="inferred from homology"/>
<dbReference type="Proteomes" id="UP001204445">
    <property type="component" value="Unassembled WGS sequence"/>
</dbReference>
<feature type="binding site" evidence="13">
    <location>
        <position position="433"/>
    </location>
    <ligand>
        <name>K(+)</name>
        <dbReference type="ChEBI" id="CHEBI:29103"/>
    </ligand>
</feature>
<evidence type="ECO:0000256" key="7">
    <source>
        <dbReference type="ARBA" id="ARBA00022692"/>
    </source>
</evidence>
<evidence type="ECO:0000256" key="3">
    <source>
        <dbReference type="ARBA" id="ARBA00022448"/>
    </source>
</evidence>
<keyword evidence="7 14" id="KW-0812">Transmembrane</keyword>
<dbReference type="GO" id="GO:0046872">
    <property type="term" value="F:metal ion binding"/>
    <property type="evidence" value="ECO:0007669"/>
    <property type="project" value="UniProtKB-KW"/>
</dbReference>
<feature type="transmembrane region" description="Helical" evidence="14">
    <location>
        <begin position="451"/>
        <end position="479"/>
    </location>
</feature>
<evidence type="ECO:0000256" key="12">
    <source>
        <dbReference type="PIRNR" id="PIRNR006247"/>
    </source>
</evidence>
<keyword evidence="3 12" id="KW-0813">Transport</keyword>
<keyword evidence="8 12" id="KW-0630">Potassium</keyword>
<evidence type="ECO:0000256" key="1">
    <source>
        <dbReference type="ARBA" id="ARBA00004429"/>
    </source>
</evidence>
<dbReference type="EMBL" id="JANUCT010000016">
    <property type="protein sequence ID" value="MCS3904108.1"/>
    <property type="molecule type" value="Genomic_DNA"/>
</dbReference>
<comment type="similarity">
    <text evidence="2 12">Belongs to the TrkH potassium transport family.</text>
</comment>
<feature type="transmembrane region" description="Helical" evidence="14">
    <location>
        <begin position="333"/>
        <end position="361"/>
    </location>
</feature>
<comment type="subcellular location">
    <subcellularLocation>
        <location evidence="1 12">Cell inner membrane</location>
        <topology evidence="1 12">Multi-pass membrane protein</topology>
    </subcellularLocation>
</comment>
<feature type="binding site" evidence="13">
    <location>
        <position position="109"/>
    </location>
    <ligand>
        <name>K(+)</name>
        <dbReference type="ChEBI" id="CHEBI:29103"/>
    </ligand>
</feature>
<evidence type="ECO:0000256" key="9">
    <source>
        <dbReference type="ARBA" id="ARBA00022989"/>
    </source>
</evidence>
<protein>
    <recommendedName>
        <fullName evidence="12">Trk system potassium uptake protein</fullName>
    </recommendedName>
</protein>
<feature type="binding site" evidence="13">
    <location>
        <position position="110"/>
    </location>
    <ligand>
        <name>K(+)</name>
        <dbReference type="ChEBI" id="CHEBI:29103"/>
    </ligand>
</feature>
<feature type="binding site" evidence="13">
    <location>
        <position position="219"/>
    </location>
    <ligand>
        <name>K(+)</name>
        <dbReference type="ChEBI" id="CHEBI:29103"/>
    </ligand>
</feature>
<feature type="transmembrane region" description="Helical" evidence="14">
    <location>
        <begin position="36"/>
        <end position="57"/>
    </location>
</feature>
<dbReference type="NCBIfam" id="TIGR00933">
    <property type="entry name" value="2a38"/>
    <property type="match status" value="1"/>
</dbReference>
<feature type="transmembrane region" description="Helical" evidence="14">
    <location>
        <begin position="274"/>
        <end position="294"/>
    </location>
</feature>